<dbReference type="PANTHER" id="PTHR21600:SF40">
    <property type="entry name" value="PSEUDOURIDYLATE SYNTHASE RPUSD2"/>
    <property type="match status" value="1"/>
</dbReference>
<dbReference type="Proteomes" id="UP000014760">
    <property type="component" value="Unassembled WGS sequence"/>
</dbReference>
<dbReference type="NCBIfam" id="TIGR00005">
    <property type="entry name" value="rluA_subfam"/>
    <property type="match status" value="1"/>
</dbReference>
<dbReference type="EnsemblMetazoa" id="CapteT92693">
    <property type="protein sequence ID" value="CapteP92693"/>
    <property type="gene ID" value="CapteG92693"/>
</dbReference>
<reference evidence="7" key="1">
    <citation type="submission" date="2012-12" db="EMBL/GenBank/DDBJ databases">
        <authorList>
            <person name="Hellsten U."/>
            <person name="Grimwood J."/>
            <person name="Chapman J.A."/>
            <person name="Shapiro H."/>
            <person name="Aerts A."/>
            <person name="Otillar R.P."/>
            <person name="Terry A.Y."/>
            <person name="Boore J.L."/>
            <person name="Simakov O."/>
            <person name="Marletaz F."/>
            <person name="Cho S.-J."/>
            <person name="Edsinger-Gonzales E."/>
            <person name="Havlak P."/>
            <person name="Kuo D.-H."/>
            <person name="Larsson T."/>
            <person name="Lv J."/>
            <person name="Arendt D."/>
            <person name="Savage R."/>
            <person name="Osoegawa K."/>
            <person name="de Jong P."/>
            <person name="Lindberg D.R."/>
            <person name="Seaver E.C."/>
            <person name="Weisblat D.A."/>
            <person name="Putnam N.H."/>
            <person name="Grigoriev I.V."/>
            <person name="Rokhsar D.S."/>
        </authorList>
    </citation>
    <scope>NUCLEOTIDE SEQUENCE</scope>
    <source>
        <strain evidence="7">I ESC-2004</strain>
    </source>
</reference>
<evidence type="ECO:0000256" key="2">
    <source>
        <dbReference type="RuleBase" id="RU362028"/>
    </source>
</evidence>
<comment type="similarity">
    <text evidence="2">Belongs to the pseudouridine synthase RluA family.</text>
</comment>
<reference evidence="6" key="3">
    <citation type="submission" date="2015-06" db="UniProtKB">
        <authorList>
            <consortium name="EnsemblMetazoa"/>
        </authorList>
    </citation>
    <scope>IDENTIFICATION</scope>
</reference>
<evidence type="ECO:0000313" key="6">
    <source>
        <dbReference type="EnsemblMetazoa" id="CapteP92693"/>
    </source>
</evidence>
<dbReference type="InterPro" id="IPR050188">
    <property type="entry name" value="RluA_PseudoU_synthase"/>
</dbReference>
<keyword evidence="7" id="KW-1185">Reference proteome</keyword>
<comment type="function">
    <text evidence="2">Responsible for synthesis of pseudouridine from uracil.</text>
</comment>
<dbReference type="Pfam" id="PF00849">
    <property type="entry name" value="PseudoU_synth_2"/>
    <property type="match status" value="1"/>
</dbReference>
<dbReference type="STRING" id="283909.R7UVV1"/>
<dbReference type="GO" id="GO:0003723">
    <property type="term" value="F:RNA binding"/>
    <property type="evidence" value="ECO:0007669"/>
    <property type="project" value="InterPro"/>
</dbReference>
<dbReference type="InterPro" id="IPR006225">
    <property type="entry name" value="PsdUridine_synth_RluC/D"/>
</dbReference>
<dbReference type="GO" id="GO:0000455">
    <property type="term" value="P:enzyme-directed rRNA pseudouridine synthesis"/>
    <property type="evidence" value="ECO:0007669"/>
    <property type="project" value="TreeGrafter"/>
</dbReference>
<protein>
    <recommendedName>
        <fullName evidence="2">Pseudouridine synthase</fullName>
        <ecNumber evidence="2">5.4.99.-</ecNumber>
    </recommendedName>
</protein>
<evidence type="ECO:0000256" key="3">
    <source>
        <dbReference type="SAM" id="MobiDB-lite"/>
    </source>
</evidence>
<dbReference type="GO" id="GO:0009982">
    <property type="term" value="F:pseudouridine synthase activity"/>
    <property type="evidence" value="ECO:0007669"/>
    <property type="project" value="InterPro"/>
</dbReference>
<organism evidence="5">
    <name type="scientific">Capitella teleta</name>
    <name type="common">Polychaete worm</name>
    <dbReference type="NCBI Taxonomy" id="283909"/>
    <lineage>
        <taxon>Eukaryota</taxon>
        <taxon>Metazoa</taxon>
        <taxon>Spiralia</taxon>
        <taxon>Lophotrochozoa</taxon>
        <taxon>Annelida</taxon>
        <taxon>Polychaeta</taxon>
        <taxon>Sedentaria</taxon>
        <taxon>Scolecida</taxon>
        <taxon>Capitellidae</taxon>
        <taxon>Capitella</taxon>
    </lineage>
</organism>
<sequence>FHILTGLRKVYPYYFTFTVYAKGRWLGQTLLDVFTQEFKSTGREYNIHAIESGKLRVNGQSVNVDYKLKHNDFISSITHRHEVPVTADPIEIIANTEDILVVNKPSSIPMHPCGRYRHNSLVYILAKDYNLHNLRPIYRLDRLTSGVTIIARTESKAKELHKLIEGRKVRKEYLCKVEGVFPDERIECKEPLEVLTHSLGLFKVGKNGKESWTTFELVSTDGETSIVRCQPHTGRTHQIRVHLQFLGFPIVNDRIYNSPEWGPNKGKGGDFGRPDEEVNLFVHALDKMLRLKSVSAILLFYAITNRRDRLGDENLLDAEALVDRKVAYLFSTNNQVSYDGESPAKKPKLDSARTSSDFDESKMTHDDMCFECKNDFRDPDPEELVMYLHAYKYGADGWEYSTTVPKWAKCSELENPLDEEKTDASPTVE</sequence>
<dbReference type="EMBL" id="KB297235">
    <property type="protein sequence ID" value="ELU10743.1"/>
    <property type="molecule type" value="Genomic_DNA"/>
</dbReference>
<reference evidence="5 7" key="2">
    <citation type="journal article" date="2013" name="Nature">
        <title>Insights into bilaterian evolution from three spiralian genomes.</title>
        <authorList>
            <person name="Simakov O."/>
            <person name="Marletaz F."/>
            <person name="Cho S.J."/>
            <person name="Edsinger-Gonzales E."/>
            <person name="Havlak P."/>
            <person name="Hellsten U."/>
            <person name="Kuo D.H."/>
            <person name="Larsson T."/>
            <person name="Lv J."/>
            <person name="Arendt D."/>
            <person name="Savage R."/>
            <person name="Osoegawa K."/>
            <person name="de Jong P."/>
            <person name="Grimwood J."/>
            <person name="Chapman J.A."/>
            <person name="Shapiro H."/>
            <person name="Aerts A."/>
            <person name="Otillar R.P."/>
            <person name="Terry A.Y."/>
            <person name="Boore J.L."/>
            <person name="Grigoriev I.V."/>
            <person name="Lindberg D.R."/>
            <person name="Seaver E.C."/>
            <person name="Weisblat D.A."/>
            <person name="Putnam N.H."/>
            <person name="Rokhsar D.S."/>
        </authorList>
    </citation>
    <scope>NUCLEOTIDE SEQUENCE</scope>
    <source>
        <strain evidence="5 7">I ESC-2004</strain>
    </source>
</reference>
<evidence type="ECO:0000313" key="5">
    <source>
        <dbReference type="EMBL" id="ELU10743.1"/>
    </source>
</evidence>
<dbReference type="OMA" id="QTYCKGR"/>
<feature type="active site" evidence="1">
    <location>
        <position position="141"/>
    </location>
</feature>
<feature type="non-terminal residue" evidence="5">
    <location>
        <position position="1"/>
    </location>
</feature>
<feature type="compositionally biased region" description="Basic and acidic residues" evidence="3">
    <location>
        <begin position="342"/>
        <end position="351"/>
    </location>
</feature>
<dbReference type="Gene3D" id="3.30.2350.10">
    <property type="entry name" value="Pseudouridine synthase"/>
    <property type="match status" value="1"/>
</dbReference>
<dbReference type="OrthoDB" id="424794at2759"/>
<proteinExistence type="inferred from homology"/>
<keyword evidence="2" id="KW-0413">Isomerase</keyword>
<feature type="region of interest" description="Disordered" evidence="3">
    <location>
        <begin position="337"/>
        <end position="359"/>
    </location>
</feature>
<dbReference type="CDD" id="cd02557">
    <property type="entry name" value="PseudoU_synth_ScRIB2"/>
    <property type="match status" value="1"/>
</dbReference>
<dbReference type="InterPro" id="IPR020103">
    <property type="entry name" value="PsdUridine_synth_cat_dom_sf"/>
</dbReference>
<dbReference type="EMBL" id="AMQN01005959">
    <property type="status" value="NOT_ANNOTATED_CDS"/>
    <property type="molecule type" value="Genomic_DNA"/>
</dbReference>
<gene>
    <name evidence="5" type="ORF">CAPTEDRAFT_92693</name>
</gene>
<dbReference type="SUPFAM" id="SSF55120">
    <property type="entry name" value="Pseudouridine synthase"/>
    <property type="match status" value="1"/>
</dbReference>
<evidence type="ECO:0000313" key="7">
    <source>
        <dbReference type="Proteomes" id="UP000014760"/>
    </source>
</evidence>
<name>R7UVV1_CAPTE</name>
<dbReference type="FunCoup" id="R7UVV1">
    <property type="interactions" value="1503"/>
</dbReference>
<accession>R7UVV1</accession>
<feature type="domain" description="Pseudouridine synthase RsuA/RluA-like" evidence="4">
    <location>
        <begin position="98"/>
        <end position="244"/>
    </location>
</feature>
<evidence type="ECO:0000256" key="1">
    <source>
        <dbReference type="PIRSR" id="PIRSR606225-1"/>
    </source>
</evidence>
<comment type="catalytic activity">
    <reaction evidence="2">
        <text>a uridine in RNA = a pseudouridine in RNA</text>
        <dbReference type="Rhea" id="RHEA:48348"/>
        <dbReference type="Rhea" id="RHEA-COMP:12068"/>
        <dbReference type="Rhea" id="RHEA-COMP:12069"/>
        <dbReference type="ChEBI" id="CHEBI:65314"/>
        <dbReference type="ChEBI" id="CHEBI:65315"/>
    </reaction>
</comment>
<dbReference type="PANTHER" id="PTHR21600">
    <property type="entry name" value="MITOCHONDRIAL RNA PSEUDOURIDINE SYNTHASE"/>
    <property type="match status" value="1"/>
</dbReference>
<dbReference type="AlphaFoldDB" id="R7UVV1"/>
<dbReference type="InterPro" id="IPR006145">
    <property type="entry name" value="PsdUridine_synth_RsuA/RluA"/>
</dbReference>
<dbReference type="EC" id="5.4.99.-" evidence="2"/>
<evidence type="ECO:0000259" key="4">
    <source>
        <dbReference type="Pfam" id="PF00849"/>
    </source>
</evidence>
<dbReference type="HOGENOM" id="CLU_016902_12_5_1"/>